<name>A0A2M9BAI5_9BACT</name>
<dbReference type="EMBL" id="PGFA01000002">
    <property type="protein sequence ID" value="PJJ54958.1"/>
    <property type="molecule type" value="Genomic_DNA"/>
</dbReference>
<evidence type="ECO:0000313" key="3">
    <source>
        <dbReference type="Proteomes" id="UP000228535"/>
    </source>
</evidence>
<evidence type="ECO:0000313" key="2">
    <source>
        <dbReference type="EMBL" id="PJJ54958.1"/>
    </source>
</evidence>
<dbReference type="AlphaFoldDB" id="A0A2M9BAI5"/>
<gene>
    <name evidence="2" type="ORF">CLV45_3305</name>
</gene>
<feature type="transmembrane region" description="Helical" evidence="1">
    <location>
        <begin position="25"/>
        <end position="42"/>
    </location>
</feature>
<dbReference type="Proteomes" id="UP000228535">
    <property type="component" value="Unassembled WGS sequence"/>
</dbReference>
<comment type="caution">
    <text evidence="2">The sequence shown here is derived from an EMBL/GenBank/DDBJ whole genome shotgun (WGS) entry which is preliminary data.</text>
</comment>
<protein>
    <submittedName>
        <fullName evidence="2">Uncharacterized protein</fullName>
    </submittedName>
</protein>
<keyword evidence="1" id="KW-0812">Transmembrane</keyword>
<accession>A0A2M9BAI5</accession>
<evidence type="ECO:0000256" key="1">
    <source>
        <dbReference type="SAM" id="Phobius"/>
    </source>
</evidence>
<reference evidence="2 3" key="1">
    <citation type="submission" date="2017-11" db="EMBL/GenBank/DDBJ databases">
        <title>Genomic Encyclopedia of Archaeal and Bacterial Type Strains, Phase II (KMG-II): From Individual Species to Whole Genera.</title>
        <authorList>
            <person name="Goeker M."/>
        </authorList>
    </citation>
    <scope>NUCLEOTIDE SEQUENCE [LARGE SCALE GENOMIC DNA]</scope>
    <source>
        <strain evidence="2 3">DSM 11115</strain>
    </source>
</reference>
<keyword evidence="3" id="KW-1185">Reference proteome</keyword>
<keyword evidence="1" id="KW-0472">Membrane</keyword>
<keyword evidence="1" id="KW-1133">Transmembrane helix</keyword>
<sequence length="44" mass="4750">MCMLVALAHRGLGHLNLTGLALHERYLTGAVLVLVGIAGFFVDW</sequence>
<organism evidence="2 3">
    <name type="scientific">Hymenobacter chitinivorans DSM 11115</name>
    <dbReference type="NCBI Taxonomy" id="1121954"/>
    <lineage>
        <taxon>Bacteria</taxon>
        <taxon>Pseudomonadati</taxon>
        <taxon>Bacteroidota</taxon>
        <taxon>Cytophagia</taxon>
        <taxon>Cytophagales</taxon>
        <taxon>Hymenobacteraceae</taxon>
        <taxon>Hymenobacter</taxon>
    </lineage>
</organism>
<proteinExistence type="predicted"/>